<protein>
    <submittedName>
        <fullName evidence="1">Uncharacterized protein</fullName>
    </submittedName>
</protein>
<dbReference type="eggNOG" id="arCOG08946">
    <property type="taxonomic scope" value="Archaea"/>
</dbReference>
<proteinExistence type="predicted"/>
<dbReference type="EMBL" id="CP001365">
    <property type="protein sequence ID" value="ACM57179.1"/>
    <property type="molecule type" value="Genomic_DNA"/>
</dbReference>
<name>B9LP91_HALLT</name>
<evidence type="ECO:0000313" key="1">
    <source>
        <dbReference type="EMBL" id="ACM57179.1"/>
    </source>
</evidence>
<evidence type="ECO:0000313" key="2">
    <source>
        <dbReference type="Proteomes" id="UP000000740"/>
    </source>
</evidence>
<dbReference type="KEGG" id="hla:Hlac_1593"/>
<sequence length="62" mass="7461">MPINLCLIMEPTPVITILSQWFVLENHLRKKERAEEFDANVEQTDRLIDEIVYELYRLIEEV</sequence>
<accession>B9LP91</accession>
<gene>
    <name evidence="1" type="ordered locus">Hlac_1593</name>
</gene>
<dbReference type="AlphaFoldDB" id="B9LP91"/>
<reference evidence="1 2" key="1">
    <citation type="journal article" date="2016" name="Stand. Genomic Sci.">
        <title>Complete genome sequence of the Antarctic Halorubrum lacusprofundi type strain ACAM 34.</title>
        <authorList>
            <person name="Anderson I.J."/>
            <person name="DasSarma P."/>
            <person name="Lucas S."/>
            <person name="Copeland A."/>
            <person name="Lapidus A."/>
            <person name="Del Rio T.G."/>
            <person name="Tice H."/>
            <person name="Dalin E."/>
            <person name="Bruce D.C."/>
            <person name="Goodwin L."/>
            <person name="Pitluck S."/>
            <person name="Sims D."/>
            <person name="Brettin T.S."/>
            <person name="Detter J.C."/>
            <person name="Han C.S."/>
            <person name="Larimer F."/>
            <person name="Hauser L."/>
            <person name="Land M."/>
            <person name="Ivanova N."/>
            <person name="Richardson P."/>
            <person name="Cavicchioli R."/>
            <person name="DasSarma S."/>
            <person name="Woese C.R."/>
            <person name="Kyrpides N.C."/>
        </authorList>
    </citation>
    <scope>NUCLEOTIDE SEQUENCE [LARGE SCALE GENOMIC DNA]</scope>
    <source>
        <strain evidence="2">ATCC 49239 / DSM 5036 / JCM 8891 / ACAM 34</strain>
    </source>
</reference>
<dbReference type="HOGENOM" id="CLU_2893136_0_0_2"/>
<keyword evidence="2" id="KW-1185">Reference proteome</keyword>
<dbReference type="Proteomes" id="UP000000740">
    <property type="component" value="Chromosome 1"/>
</dbReference>
<organism evidence="1 2">
    <name type="scientific">Halorubrum lacusprofundi (strain ATCC 49239 / DSM 5036 / JCM 8891 / ACAM 34)</name>
    <dbReference type="NCBI Taxonomy" id="416348"/>
    <lineage>
        <taxon>Archaea</taxon>
        <taxon>Methanobacteriati</taxon>
        <taxon>Methanobacteriota</taxon>
        <taxon>Stenosarchaea group</taxon>
        <taxon>Halobacteria</taxon>
        <taxon>Halobacteriales</taxon>
        <taxon>Haloferacaceae</taxon>
        <taxon>Halorubrum</taxon>
    </lineage>
</organism>